<evidence type="ECO:0000256" key="2">
    <source>
        <dbReference type="SAM" id="Phobius"/>
    </source>
</evidence>
<evidence type="ECO:0000256" key="1">
    <source>
        <dbReference type="SAM" id="MobiDB-lite"/>
    </source>
</evidence>
<dbReference type="EMBL" id="JAGEMK010000010">
    <property type="protein sequence ID" value="MBO1753167.1"/>
    <property type="molecule type" value="Genomic_DNA"/>
</dbReference>
<evidence type="ECO:0000313" key="4">
    <source>
        <dbReference type="Proteomes" id="UP000664209"/>
    </source>
</evidence>
<keyword evidence="4" id="KW-1185">Reference proteome</keyword>
<dbReference type="GO" id="GO:0016301">
    <property type="term" value="F:kinase activity"/>
    <property type="evidence" value="ECO:0007669"/>
    <property type="project" value="UniProtKB-KW"/>
</dbReference>
<keyword evidence="2" id="KW-0812">Transmembrane</keyword>
<dbReference type="AlphaFoldDB" id="A0A939LXQ0"/>
<feature type="transmembrane region" description="Helical" evidence="2">
    <location>
        <begin position="47"/>
        <end position="66"/>
    </location>
</feature>
<proteinExistence type="predicted"/>
<feature type="transmembrane region" description="Helical" evidence="2">
    <location>
        <begin position="78"/>
        <end position="101"/>
    </location>
</feature>
<comment type="caution">
    <text evidence="3">The sequence shown here is derived from an EMBL/GenBank/DDBJ whole genome shotgun (WGS) entry which is preliminary data.</text>
</comment>
<keyword evidence="2" id="KW-0472">Membrane</keyword>
<sequence>MSSDQNAPDPDQPAEGRPAPAPAPDAEELERVATPATVRRAPRYRGFVMAGVVLGILVAVPTVLLWRGGTNELGLGPVVVFTGLTLAVLGAILGAVAAVVADRRSRR</sequence>
<keyword evidence="3" id="KW-0808">Transferase</keyword>
<evidence type="ECO:0000313" key="3">
    <source>
        <dbReference type="EMBL" id="MBO1753167.1"/>
    </source>
</evidence>
<reference evidence="3" key="1">
    <citation type="submission" date="2021-03" db="EMBL/GenBank/DDBJ databases">
        <title>Actinotalea soli sp. nov., isolated from soil.</title>
        <authorList>
            <person name="Ping W."/>
            <person name="Zhang J."/>
        </authorList>
    </citation>
    <scope>NUCLEOTIDE SEQUENCE</scope>
    <source>
        <strain evidence="3">BY-33</strain>
    </source>
</reference>
<organism evidence="3 4">
    <name type="scientific">Actinotalea soli</name>
    <dbReference type="NCBI Taxonomy" id="2819234"/>
    <lineage>
        <taxon>Bacteria</taxon>
        <taxon>Bacillati</taxon>
        <taxon>Actinomycetota</taxon>
        <taxon>Actinomycetes</taxon>
        <taxon>Micrococcales</taxon>
        <taxon>Cellulomonadaceae</taxon>
        <taxon>Actinotalea</taxon>
    </lineage>
</organism>
<dbReference type="Proteomes" id="UP000664209">
    <property type="component" value="Unassembled WGS sequence"/>
</dbReference>
<dbReference type="RefSeq" id="WP_208056845.1">
    <property type="nucleotide sequence ID" value="NZ_JAGEMK010000010.1"/>
</dbReference>
<keyword evidence="3" id="KW-0418">Kinase</keyword>
<feature type="region of interest" description="Disordered" evidence="1">
    <location>
        <begin position="1"/>
        <end position="35"/>
    </location>
</feature>
<name>A0A939LXQ0_9CELL</name>
<accession>A0A939LXQ0</accession>
<gene>
    <name evidence="3" type="ORF">J4G33_15255</name>
</gene>
<keyword evidence="2" id="KW-1133">Transmembrane helix</keyword>
<protein>
    <submittedName>
        <fullName evidence="3">Histidine kinase</fullName>
    </submittedName>
</protein>